<keyword evidence="2" id="KW-1185">Reference proteome</keyword>
<protein>
    <recommendedName>
        <fullName evidence="3">Carrier domain-containing protein</fullName>
    </recommendedName>
</protein>
<accession>A0A3E1QDT1</accession>
<proteinExistence type="predicted"/>
<dbReference type="EMBL" id="QVID01000001">
    <property type="protein sequence ID" value="RFN60319.1"/>
    <property type="molecule type" value="Genomic_DNA"/>
</dbReference>
<dbReference type="AlphaFoldDB" id="A0A3E1QDT1"/>
<sequence length="95" mass="10735">MIDISQELVEEKIAEVIKEIADTLEIEVSIDSASCPGLLPGITSQVLVTVLGRLEKKLDVIIPDDCYVFYDKKEQKQLDIKMSAEKLIKHAKYEK</sequence>
<dbReference type="Proteomes" id="UP000261082">
    <property type="component" value="Unassembled WGS sequence"/>
</dbReference>
<comment type="caution">
    <text evidence="1">The sequence shown here is derived from an EMBL/GenBank/DDBJ whole genome shotgun (WGS) entry which is preliminary data.</text>
</comment>
<organism evidence="1 2">
    <name type="scientific">Marixanthomonas ophiurae</name>
    <dbReference type="NCBI Taxonomy" id="387659"/>
    <lineage>
        <taxon>Bacteria</taxon>
        <taxon>Pseudomonadati</taxon>
        <taxon>Bacteroidota</taxon>
        <taxon>Flavobacteriia</taxon>
        <taxon>Flavobacteriales</taxon>
        <taxon>Flavobacteriaceae</taxon>
        <taxon>Marixanthomonas</taxon>
    </lineage>
</organism>
<evidence type="ECO:0000313" key="2">
    <source>
        <dbReference type="Proteomes" id="UP000261082"/>
    </source>
</evidence>
<dbReference type="OrthoDB" id="1495669at2"/>
<evidence type="ECO:0008006" key="3">
    <source>
        <dbReference type="Google" id="ProtNLM"/>
    </source>
</evidence>
<evidence type="ECO:0000313" key="1">
    <source>
        <dbReference type="EMBL" id="RFN60319.1"/>
    </source>
</evidence>
<gene>
    <name evidence="1" type="ORF">DZ858_09845</name>
</gene>
<reference evidence="1 2" key="1">
    <citation type="journal article" date="2007" name="Int. J. Syst. Evol. Microbiol.">
        <title>Marixanthomonas ophiurae gen. nov., sp. nov., a marine bacterium of the family Flavobacteriaceae isolated from a deep-sea brittle star.</title>
        <authorList>
            <person name="Romanenko L.A."/>
            <person name="Uchino M."/>
            <person name="Frolova G.M."/>
            <person name="Mikhailov V.V."/>
        </authorList>
    </citation>
    <scope>NUCLEOTIDE SEQUENCE [LARGE SCALE GENOMIC DNA]</scope>
    <source>
        <strain evidence="1 2">KMM 3046</strain>
    </source>
</reference>
<name>A0A3E1QDT1_9FLAO</name>
<dbReference type="RefSeq" id="WP_117159378.1">
    <property type="nucleotide sequence ID" value="NZ_QVID01000001.1"/>
</dbReference>